<feature type="compositionally biased region" description="Basic and acidic residues" evidence="1">
    <location>
        <begin position="247"/>
        <end position="265"/>
    </location>
</feature>
<evidence type="ECO:0000313" key="3">
    <source>
        <dbReference type="Proteomes" id="UP001501447"/>
    </source>
</evidence>
<proteinExistence type="predicted"/>
<feature type="compositionally biased region" description="Low complexity" evidence="1">
    <location>
        <begin position="151"/>
        <end position="179"/>
    </location>
</feature>
<name>A0ABP6C800_9ACTN</name>
<protein>
    <recommendedName>
        <fullName evidence="4">Translation initiation factor IF-2</fullName>
    </recommendedName>
</protein>
<sequence length="265" mass="27433">MAFSADELRVLGGALAIALQSDPAPERAGEYLRLARSVEEAAREGARLRAFLLADLARHRAALPGAALGYLDRLDGALAAGYRPRPEDLAALRTLCAEAAGERESARRASLLRRCARLVAPTPAAGAVRTRLRFVPSGRLPWDERPPAPVAAGHAGHAGHAGNAGQAGHAGHTANAGNGDEPERDAEPGAEPGPGKPGPTEPGAAPSRPVPTPAEVFPPRRRPAPQSPQDPQAPDSPPAGPEPGVPETERPGTEESVKRRDPVSA</sequence>
<accession>A0ABP6C800</accession>
<feature type="region of interest" description="Disordered" evidence="1">
    <location>
        <begin position="138"/>
        <end position="265"/>
    </location>
</feature>
<dbReference type="EMBL" id="BAAARJ010000005">
    <property type="protein sequence ID" value="GAA2606854.1"/>
    <property type="molecule type" value="Genomic_DNA"/>
</dbReference>
<organism evidence="2 3">
    <name type="scientific">Streptomyces axinellae</name>
    <dbReference type="NCBI Taxonomy" id="552788"/>
    <lineage>
        <taxon>Bacteria</taxon>
        <taxon>Bacillati</taxon>
        <taxon>Actinomycetota</taxon>
        <taxon>Actinomycetes</taxon>
        <taxon>Kitasatosporales</taxon>
        <taxon>Streptomycetaceae</taxon>
        <taxon>Streptomyces</taxon>
    </lineage>
</organism>
<evidence type="ECO:0008006" key="4">
    <source>
        <dbReference type="Google" id="ProtNLM"/>
    </source>
</evidence>
<keyword evidence="3" id="KW-1185">Reference proteome</keyword>
<gene>
    <name evidence="2" type="ORF">GCM10009863_20420</name>
</gene>
<dbReference type="Proteomes" id="UP001501447">
    <property type="component" value="Unassembled WGS sequence"/>
</dbReference>
<evidence type="ECO:0000313" key="2">
    <source>
        <dbReference type="EMBL" id="GAA2606854.1"/>
    </source>
</evidence>
<comment type="caution">
    <text evidence="2">The sequence shown here is derived from an EMBL/GenBank/DDBJ whole genome shotgun (WGS) entry which is preliminary data.</text>
</comment>
<reference evidence="3" key="1">
    <citation type="journal article" date="2019" name="Int. J. Syst. Evol. Microbiol.">
        <title>The Global Catalogue of Microorganisms (GCM) 10K type strain sequencing project: providing services to taxonomists for standard genome sequencing and annotation.</title>
        <authorList>
            <consortium name="The Broad Institute Genomics Platform"/>
            <consortium name="The Broad Institute Genome Sequencing Center for Infectious Disease"/>
            <person name="Wu L."/>
            <person name="Ma J."/>
        </authorList>
    </citation>
    <scope>NUCLEOTIDE SEQUENCE [LARGE SCALE GENOMIC DNA]</scope>
    <source>
        <strain evidence="3">JCM 16373</strain>
    </source>
</reference>
<evidence type="ECO:0000256" key="1">
    <source>
        <dbReference type="SAM" id="MobiDB-lite"/>
    </source>
</evidence>
<feature type="compositionally biased region" description="Pro residues" evidence="1">
    <location>
        <begin position="234"/>
        <end position="244"/>
    </location>
</feature>